<reference evidence="3" key="1">
    <citation type="journal article" date="2019" name="Int. J. Syst. Evol. Microbiol.">
        <title>The Global Catalogue of Microorganisms (GCM) 10K type strain sequencing project: providing services to taxonomists for standard genome sequencing and annotation.</title>
        <authorList>
            <consortium name="The Broad Institute Genomics Platform"/>
            <consortium name="The Broad Institute Genome Sequencing Center for Infectious Disease"/>
            <person name="Wu L."/>
            <person name="Ma J."/>
        </authorList>
    </citation>
    <scope>NUCLEOTIDE SEQUENCE [LARGE SCALE GENOMIC DNA]</scope>
    <source>
        <strain evidence="3">KACC 11904</strain>
    </source>
</reference>
<comment type="caution">
    <text evidence="2">The sequence shown here is derived from an EMBL/GenBank/DDBJ whole genome shotgun (WGS) entry which is preliminary data.</text>
</comment>
<organism evidence="2 3">
    <name type="scientific">Paenibacillus aestuarii</name>
    <dbReference type="NCBI Taxonomy" id="516965"/>
    <lineage>
        <taxon>Bacteria</taxon>
        <taxon>Bacillati</taxon>
        <taxon>Bacillota</taxon>
        <taxon>Bacilli</taxon>
        <taxon>Bacillales</taxon>
        <taxon>Paenibacillaceae</taxon>
        <taxon>Paenibacillus</taxon>
    </lineage>
</organism>
<name>A0ABW0KHE9_9BACL</name>
<evidence type="ECO:0000313" key="3">
    <source>
        <dbReference type="Proteomes" id="UP001596044"/>
    </source>
</evidence>
<dbReference type="Gene3D" id="1.20.1270.70">
    <property type="entry name" value="Designed single chain three-helix bundle"/>
    <property type="match status" value="1"/>
</dbReference>
<feature type="coiled-coil region" evidence="1">
    <location>
        <begin position="21"/>
        <end position="55"/>
    </location>
</feature>
<proteinExistence type="predicted"/>
<dbReference type="Proteomes" id="UP001596044">
    <property type="component" value="Unassembled WGS sequence"/>
</dbReference>
<dbReference type="RefSeq" id="WP_270877813.1">
    <property type="nucleotide sequence ID" value="NZ_JAQFVF010000009.1"/>
</dbReference>
<evidence type="ECO:0000313" key="2">
    <source>
        <dbReference type="EMBL" id="MFC5452734.1"/>
    </source>
</evidence>
<dbReference type="EMBL" id="JBHSMJ010000063">
    <property type="protein sequence ID" value="MFC5452734.1"/>
    <property type="molecule type" value="Genomic_DNA"/>
</dbReference>
<protein>
    <submittedName>
        <fullName evidence="2">Uncharacterized protein</fullName>
    </submittedName>
</protein>
<sequence>MNEDLLNAISALLDQKLGEKLEPMNESIHRLEGKVDQLEEKLEHFKGRFERLEVKVDLYTHWV</sequence>
<evidence type="ECO:0000256" key="1">
    <source>
        <dbReference type="SAM" id="Coils"/>
    </source>
</evidence>
<gene>
    <name evidence="2" type="ORF">ACFPOG_31495</name>
</gene>
<accession>A0ABW0KHE9</accession>
<keyword evidence="1" id="KW-0175">Coiled coil</keyword>
<keyword evidence="3" id="KW-1185">Reference proteome</keyword>